<evidence type="ECO:0000313" key="1">
    <source>
        <dbReference type="EMBL" id="AHZ10270.1"/>
    </source>
</evidence>
<evidence type="ECO:0000313" key="2">
    <source>
        <dbReference type="Proteomes" id="UP000026900"/>
    </source>
</evidence>
<accession>A0A024B1E9</accession>
<name>A0A024B1E9_9CAUD</name>
<dbReference type="GeneID" id="19526252"/>
<reference evidence="2" key="1">
    <citation type="submission" date="2014-09" db="EMBL/GenBank/DDBJ databases">
        <authorList>
            <person name="Sauder A.B."/>
            <person name="McKenzie Q.R."/>
            <person name="Temple L.M."/>
            <person name="Alexis B.K."/>
            <person name="Al-Atrache Z."/>
            <person name="Lewis L.O."/>
            <person name="Loesser-Casey K.E."/>
            <person name="Mitchell K.J."/>
        </authorList>
    </citation>
    <scope>NUCLEOTIDE SEQUENCE [LARGE SCALE GENOMIC DNA]</scope>
</reference>
<sequence>MSIPFNLTWDQARTLLNQGYTVEHESFKNGDYLYLITSKRLCEAFEYGYGEYEGEPTFIDTVVEVVNVDRRLYSSGKILKIGYEPSRYIQSEGWRVRK</sequence>
<dbReference type="RefSeq" id="YP_009036701.1">
    <property type="nucleotide sequence ID" value="NC_024213.1"/>
</dbReference>
<dbReference type="EMBL" id="KJ489399">
    <property type="protein sequence ID" value="AHZ10270.1"/>
    <property type="molecule type" value="Genomic_DNA"/>
</dbReference>
<keyword evidence="2" id="KW-1185">Reference proteome</keyword>
<protein>
    <submittedName>
        <fullName evidence="1">Uncharacterized protein</fullName>
    </submittedName>
</protein>
<dbReference type="KEGG" id="vg:19526252"/>
<dbReference type="Proteomes" id="UP000026900">
    <property type="component" value="Segment"/>
</dbReference>
<proteinExistence type="predicted"/>
<organism evidence="1 2">
    <name type="scientific">Bacillus phage Hakuna</name>
    <dbReference type="NCBI Taxonomy" id="1486659"/>
    <lineage>
        <taxon>Viruses</taxon>
        <taxon>Duplodnaviria</taxon>
        <taxon>Heunggongvirae</taxon>
        <taxon>Uroviricota</taxon>
        <taxon>Caudoviricetes</taxon>
        <taxon>Herelleviridae</taxon>
        <taxon>Bastillevirinae</taxon>
        <taxon>Wphvirus</taxon>
        <taxon>Wphvirus hakuna</taxon>
    </lineage>
</organism>